<dbReference type="PATRIC" id="fig|92706.3.peg.669"/>
<accession>A0A0F6WPZ4</accession>
<organism evidence="2 3">
    <name type="scientific">[Brevibacterium] flavum</name>
    <dbReference type="NCBI Taxonomy" id="92706"/>
    <lineage>
        <taxon>Bacteria</taxon>
        <taxon>Bacillati</taxon>
        <taxon>Actinomycetota</taxon>
        <taxon>Actinomycetes</taxon>
        <taxon>Mycobacteriales</taxon>
        <taxon>Corynebacteriaceae</taxon>
        <taxon>Corynebacterium</taxon>
    </lineage>
</organism>
<evidence type="ECO:0000313" key="2">
    <source>
        <dbReference type="EMBL" id="AKF26636.1"/>
    </source>
</evidence>
<evidence type="ECO:0000313" key="3">
    <source>
        <dbReference type="Proteomes" id="UP000034037"/>
    </source>
</evidence>
<dbReference type="EMBL" id="CP011309">
    <property type="protein sequence ID" value="AKF26636.1"/>
    <property type="molecule type" value="Genomic_DNA"/>
</dbReference>
<keyword evidence="1" id="KW-0175">Coiled coil</keyword>
<name>A0A0F6WPZ4_9CORY</name>
<dbReference type="HOGENOM" id="CLU_197388_0_0_11"/>
<reference evidence="2 3" key="1">
    <citation type="submission" date="2015-04" db="EMBL/GenBank/DDBJ databases">
        <title>Complete Genome Sequence of Brevibacterium flavum ATCC 15168.</title>
        <authorList>
            <person name="Ahn J."/>
            <person name="Park G."/>
            <person name="Jeon W."/>
            <person name="Jang Y."/>
            <person name="Jang M."/>
            <person name="Lee H."/>
            <person name="Lee H."/>
        </authorList>
    </citation>
    <scope>NUCLEOTIDE SEQUENCE [LARGE SCALE GENOMIC DNA]</scope>
    <source>
        <strain evidence="2 3">ATCC 15168</strain>
    </source>
</reference>
<sequence length="78" mass="9144">MVAVEYAEFLQQFRERTAKRMEEFEKAIALTQRKLDNAAEDVEKKKQPVVVESLEKPIRMARRQQRGRGPVKSVLREA</sequence>
<proteinExistence type="predicted"/>
<gene>
    <name evidence="2" type="ORF">YH66_03240</name>
</gene>
<evidence type="ECO:0000256" key="1">
    <source>
        <dbReference type="SAM" id="Coils"/>
    </source>
</evidence>
<protein>
    <submittedName>
        <fullName evidence="2">Uncharacterized protein</fullName>
    </submittedName>
</protein>
<dbReference type="AlphaFoldDB" id="A0A0F6WPZ4"/>
<feature type="coiled-coil region" evidence="1">
    <location>
        <begin position="14"/>
        <end position="41"/>
    </location>
</feature>
<dbReference type="Proteomes" id="UP000034037">
    <property type="component" value="Chromosome"/>
</dbReference>
<keyword evidence="3" id="KW-1185">Reference proteome</keyword>